<evidence type="ECO:0000259" key="1">
    <source>
        <dbReference type="Pfam" id="PF03819"/>
    </source>
</evidence>
<dbReference type="EMBL" id="JAUSVK010000001">
    <property type="protein sequence ID" value="MDQ0393895.1"/>
    <property type="molecule type" value="Genomic_DNA"/>
</dbReference>
<dbReference type="EC" id="3.6.1.8" evidence="2"/>
<dbReference type="InterPro" id="IPR011551">
    <property type="entry name" value="NTP_PyrPHydrolase_MazG"/>
</dbReference>
<dbReference type="Gene3D" id="1.10.287.1080">
    <property type="entry name" value="MazG-like"/>
    <property type="match status" value="2"/>
</dbReference>
<dbReference type="GO" id="GO:0047693">
    <property type="term" value="F:ATP diphosphatase activity"/>
    <property type="evidence" value="ECO:0007669"/>
    <property type="project" value="UniProtKB-EC"/>
</dbReference>
<sequence length="279" mass="30517">MNNTGNPIAAPVPSRDIERLLEIMAALRTPVTGCPWDLEQDFGSIAPYTIEEAYEVADAIERGDMADLNDELGDLLLQVVFHARMAQEKGLFDFGDVVKAITTKLIRRHPHVFGEARSLPPDAVKRLWGEIKAAEKAERAARSPARPSSALDGVPTAMPALTRAVKLQEKAGKVGFDWNDIRMVLAKVREEADEIEAALDARADDAEIAAEIGDLLFAVANVARHAGADAERALRGANAKFERRFHFIEDRLAERGVEPGGSTLEEMDGLWDEAKRAGL</sequence>
<comment type="caution">
    <text evidence="2">The sequence shown here is derived from an EMBL/GenBank/DDBJ whole genome shotgun (WGS) entry which is preliminary data.</text>
</comment>
<gene>
    <name evidence="2" type="ORF">J3R73_003687</name>
</gene>
<accession>A0ABU0FH25</accession>
<dbReference type="Proteomes" id="UP001237448">
    <property type="component" value="Unassembled WGS sequence"/>
</dbReference>
<protein>
    <submittedName>
        <fullName evidence="2">ATP diphosphatase</fullName>
        <ecNumber evidence="2">3.6.1.8</ecNumber>
    </submittedName>
</protein>
<reference evidence="2 3" key="1">
    <citation type="submission" date="2023-07" db="EMBL/GenBank/DDBJ databases">
        <title>Genomic Encyclopedia of Type Strains, Phase IV (KMG-IV): sequencing the most valuable type-strain genomes for metagenomic binning, comparative biology and taxonomic classification.</title>
        <authorList>
            <person name="Goeker M."/>
        </authorList>
    </citation>
    <scope>NUCLEOTIDE SEQUENCE [LARGE SCALE GENOMIC DNA]</scope>
    <source>
        <strain evidence="2 3">DSM 5896</strain>
    </source>
</reference>
<dbReference type="CDD" id="cd11529">
    <property type="entry name" value="NTP-PPase_MazG_Cterm"/>
    <property type="match status" value="1"/>
</dbReference>
<dbReference type="CDD" id="cd11528">
    <property type="entry name" value="NTP-PPase_MazG_Nterm"/>
    <property type="match status" value="1"/>
</dbReference>
<keyword evidence="2" id="KW-0378">Hydrolase</keyword>
<dbReference type="NCBIfam" id="NF007113">
    <property type="entry name" value="PRK09562.1"/>
    <property type="match status" value="1"/>
</dbReference>
<dbReference type="PANTHER" id="PTHR30522:SF0">
    <property type="entry name" value="NUCLEOSIDE TRIPHOSPHATE PYROPHOSPHOHYDROLASE"/>
    <property type="match status" value="1"/>
</dbReference>
<dbReference type="InterPro" id="IPR004518">
    <property type="entry name" value="MazG-like_dom"/>
</dbReference>
<organism evidence="2 3">
    <name type="scientific">Labrys monachus</name>
    <dbReference type="NCBI Taxonomy" id="217067"/>
    <lineage>
        <taxon>Bacteria</taxon>
        <taxon>Pseudomonadati</taxon>
        <taxon>Pseudomonadota</taxon>
        <taxon>Alphaproteobacteria</taxon>
        <taxon>Hyphomicrobiales</taxon>
        <taxon>Xanthobacteraceae</taxon>
        <taxon>Labrys</taxon>
    </lineage>
</organism>
<dbReference type="NCBIfam" id="TIGR00444">
    <property type="entry name" value="mazG"/>
    <property type="match status" value="1"/>
</dbReference>
<dbReference type="InterPro" id="IPR048015">
    <property type="entry name" value="NTP-PPase_MazG-like_N"/>
</dbReference>
<name>A0ABU0FH25_9HYPH</name>
<feature type="domain" description="NTP pyrophosphohydrolase MazG-like" evidence="1">
    <location>
        <begin position="184"/>
        <end position="244"/>
    </location>
</feature>
<dbReference type="SUPFAM" id="SSF101386">
    <property type="entry name" value="all-alpha NTP pyrophosphatases"/>
    <property type="match status" value="2"/>
</dbReference>
<keyword evidence="3" id="KW-1185">Reference proteome</keyword>
<dbReference type="InterPro" id="IPR048011">
    <property type="entry name" value="NTP-PPase_MazG-like_C"/>
</dbReference>
<dbReference type="Pfam" id="PF03819">
    <property type="entry name" value="MazG"/>
    <property type="match status" value="2"/>
</dbReference>
<evidence type="ECO:0000313" key="2">
    <source>
        <dbReference type="EMBL" id="MDQ0393895.1"/>
    </source>
</evidence>
<dbReference type="RefSeq" id="WP_307429945.1">
    <property type="nucleotide sequence ID" value="NZ_JAUSVK010000001.1"/>
</dbReference>
<proteinExistence type="predicted"/>
<feature type="domain" description="NTP pyrophosphohydrolase MazG-like" evidence="1">
    <location>
        <begin position="41"/>
        <end position="113"/>
    </location>
</feature>
<dbReference type="PANTHER" id="PTHR30522">
    <property type="entry name" value="NUCLEOSIDE TRIPHOSPHATE PYROPHOSPHOHYDROLASE"/>
    <property type="match status" value="1"/>
</dbReference>
<evidence type="ECO:0000313" key="3">
    <source>
        <dbReference type="Proteomes" id="UP001237448"/>
    </source>
</evidence>